<gene>
    <name evidence="2" type="ORF">PGLA1383_LOCUS56222</name>
</gene>
<organism evidence="2 3">
    <name type="scientific">Polarella glacialis</name>
    <name type="common">Dinoflagellate</name>
    <dbReference type="NCBI Taxonomy" id="89957"/>
    <lineage>
        <taxon>Eukaryota</taxon>
        <taxon>Sar</taxon>
        <taxon>Alveolata</taxon>
        <taxon>Dinophyceae</taxon>
        <taxon>Suessiales</taxon>
        <taxon>Suessiaceae</taxon>
        <taxon>Polarella</taxon>
    </lineage>
</organism>
<accession>A0A813HW52</accession>
<dbReference type="EMBL" id="CAJNNV010032945">
    <property type="protein sequence ID" value="CAE8641602.1"/>
    <property type="molecule type" value="Genomic_DNA"/>
</dbReference>
<dbReference type="Proteomes" id="UP000654075">
    <property type="component" value="Unassembled WGS sequence"/>
</dbReference>
<feature type="compositionally biased region" description="Basic and acidic residues" evidence="1">
    <location>
        <begin position="8"/>
        <end position="23"/>
    </location>
</feature>
<proteinExistence type="predicted"/>
<name>A0A813HW52_POLGL</name>
<evidence type="ECO:0000313" key="3">
    <source>
        <dbReference type="Proteomes" id="UP000654075"/>
    </source>
</evidence>
<feature type="region of interest" description="Disordered" evidence="1">
    <location>
        <begin position="1"/>
        <end position="23"/>
    </location>
</feature>
<comment type="caution">
    <text evidence="2">The sequence shown here is derived from an EMBL/GenBank/DDBJ whole genome shotgun (WGS) entry which is preliminary data.</text>
</comment>
<evidence type="ECO:0000313" key="2">
    <source>
        <dbReference type="EMBL" id="CAE8641602.1"/>
    </source>
</evidence>
<sequence length="132" mass="14200">AQAMGNRAGREAESNSPSQDEKKKAAFRACLLEDCVPQVRAVVQSRSFSQTTQRFGMVQAGGTGQTRVDPIGGLAARNANVAEDGLLRCEQQCAKLHWPAVLTKPWLGSVAIEMAGYPADQNQGFRDRVGPN</sequence>
<keyword evidence="3" id="KW-1185">Reference proteome</keyword>
<protein>
    <submittedName>
        <fullName evidence="2">Uncharacterized protein</fullName>
    </submittedName>
</protein>
<reference evidence="2" key="1">
    <citation type="submission" date="2021-02" db="EMBL/GenBank/DDBJ databases">
        <authorList>
            <person name="Dougan E. K."/>
            <person name="Rhodes N."/>
            <person name="Thang M."/>
            <person name="Chan C."/>
        </authorList>
    </citation>
    <scope>NUCLEOTIDE SEQUENCE</scope>
</reference>
<evidence type="ECO:0000256" key="1">
    <source>
        <dbReference type="SAM" id="MobiDB-lite"/>
    </source>
</evidence>
<dbReference type="AlphaFoldDB" id="A0A813HW52"/>
<feature type="non-terminal residue" evidence="2">
    <location>
        <position position="132"/>
    </location>
</feature>